<accession>A0A0A9E188</accession>
<organism evidence="1">
    <name type="scientific">Arundo donax</name>
    <name type="common">Giant reed</name>
    <name type="synonym">Donax arundinaceus</name>
    <dbReference type="NCBI Taxonomy" id="35708"/>
    <lineage>
        <taxon>Eukaryota</taxon>
        <taxon>Viridiplantae</taxon>
        <taxon>Streptophyta</taxon>
        <taxon>Embryophyta</taxon>
        <taxon>Tracheophyta</taxon>
        <taxon>Spermatophyta</taxon>
        <taxon>Magnoliopsida</taxon>
        <taxon>Liliopsida</taxon>
        <taxon>Poales</taxon>
        <taxon>Poaceae</taxon>
        <taxon>PACMAD clade</taxon>
        <taxon>Arundinoideae</taxon>
        <taxon>Arundineae</taxon>
        <taxon>Arundo</taxon>
    </lineage>
</organism>
<evidence type="ECO:0000313" key="1">
    <source>
        <dbReference type="EMBL" id="JAD91650.1"/>
    </source>
</evidence>
<dbReference type="EMBL" id="GBRH01206245">
    <property type="protein sequence ID" value="JAD91650.1"/>
    <property type="molecule type" value="Transcribed_RNA"/>
</dbReference>
<sequence>MRDPLTSMPVPRASERRCLRVDLRLAVTCCCKNWVSKKS</sequence>
<dbReference type="AlphaFoldDB" id="A0A0A9E188"/>
<name>A0A0A9E188_ARUDO</name>
<protein>
    <submittedName>
        <fullName evidence="1">Uncharacterized protein</fullName>
    </submittedName>
</protein>
<reference evidence="1" key="2">
    <citation type="journal article" date="2015" name="Data Brief">
        <title>Shoot transcriptome of the giant reed, Arundo donax.</title>
        <authorList>
            <person name="Barrero R.A."/>
            <person name="Guerrero F.D."/>
            <person name="Moolhuijzen P."/>
            <person name="Goolsby J.A."/>
            <person name="Tidwell J."/>
            <person name="Bellgard S.E."/>
            <person name="Bellgard M.I."/>
        </authorList>
    </citation>
    <scope>NUCLEOTIDE SEQUENCE</scope>
    <source>
        <tissue evidence="1">Shoot tissue taken approximately 20 cm above the soil surface</tissue>
    </source>
</reference>
<reference evidence="1" key="1">
    <citation type="submission" date="2014-09" db="EMBL/GenBank/DDBJ databases">
        <authorList>
            <person name="Magalhaes I.L.F."/>
            <person name="Oliveira U."/>
            <person name="Santos F.R."/>
            <person name="Vidigal T.H.D.A."/>
            <person name="Brescovit A.D."/>
            <person name="Santos A.J."/>
        </authorList>
    </citation>
    <scope>NUCLEOTIDE SEQUENCE</scope>
    <source>
        <tissue evidence="1">Shoot tissue taken approximately 20 cm above the soil surface</tissue>
    </source>
</reference>
<proteinExistence type="predicted"/>